<proteinExistence type="predicted"/>
<dbReference type="EMBL" id="CP060414">
    <property type="protein sequence ID" value="QNT58450.1"/>
    <property type="molecule type" value="Genomic_DNA"/>
</dbReference>
<evidence type="ECO:0000313" key="2">
    <source>
        <dbReference type="Proteomes" id="UP000516412"/>
    </source>
</evidence>
<dbReference type="KEGG" id="nmus:H7A79_1008"/>
<protein>
    <submittedName>
        <fullName evidence="1">Uncharacterized protein</fullName>
    </submittedName>
</protein>
<keyword evidence="2" id="KW-1185">Reference proteome</keyword>
<sequence>MEQFVYDINDAKSFDYVQNVRVRIQMWEYSKEYSTSVGGNVPGFGIFECAIGNIVDEIIRDEVIVSLHNAAGERLLVDLNEEGKPEEAFMQMVVAVEITGIERKHAKE</sequence>
<name>A0A7H1M9Y5_9NEIS</name>
<gene>
    <name evidence="1" type="ORF">H7A79_1008</name>
</gene>
<reference evidence="1" key="1">
    <citation type="submission" date="2024-06" db="EMBL/GenBank/DDBJ databases">
        <title>Complete Genome Sequence of mouse commensal type strain Neisseria musculi.</title>
        <authorList>
            <person name="Thapa E."/>
            <person name="Aluvathingal J."/>
            <person name="Nadendla S."/>
            <person name="Mehta A."/>
            <person name="Tettelin H."/>
            <person name="Weyand N.J."/>
        </authorList>
    </citation>
    <scope>NUCLEOTIDE SEQUENCE</scope>
    <source>
        <strain evidence="1">NW831</strain>
    </source>
</reference>
<dbReference type="Proteomes" id="UP000516412">
    <property type="component" value="Chromosome"/>
</dbReference>
<accession>A0A7H1M9Y5</accession>
<organism evidence="1 2">
    <name type="scientific">Neisseria musculi</name>
    <dbReference type="NCBI Taxonomy" id="1815583"/>
    <lineage>
        <taxon>Bacteria</taxon>
        <taxon>Pseudomonadati</taxon>
        <taxon>Pseudomonadota</taxon>
        <taxon>Betaproteobacteria</taxon>
        <taxon>Neisseriales</taxon>
        <taxon>Neisseriaceae</taxon>
        <taxon>Neisseria</taxon>
    </lineage>
</organism>
<evidence type="ECO:0000313" key="1">
    <source>
        <dbReference type="EMBL" id="QNT58450.1"/>
    </source>
</evidence>
<dbReference type="RefSeq" id="WP_187001297.1">
    <property type="nucleotide sequence ID" value="NZ_CP060414.2"/>
</dbReference>
<dbReference type="AlphaFoldDB" id="A0A7H1M9Y5"/>